<dbReference type="FunFam" id="3.30.1440.10:FF:000001">
    <property type="entry name" value="50S ribosomal protein L5"/>
    <property type="match status" value="1"/>
</dbReference>
<dbReference type="PANTHER" id="PTHR11994">
    <property type="entry name" value="60S RIBOSOMAL PROTEIN L11-RELATED"/>
    <property type="match status" value="1"/>
</dbReference>
<dbReference type="GO" id="GO:1990904">
    <property type="term" value="C:ribonucleoprotein complex"/>
    <property type="evidence" value="ECO:0007669"/>
    <property type="project" value="UniProtKB-KW"/>
</dbReference>
<evidence type="ECO:0000256" key="1">
    <source>
        <dbReference type="ARBA" id="ARBA00008553"/>
    </source>
</evidence>
<proteinExistence type="inferred from homology"/>
<keyword evidence="3" id="KW-0687">Ribonucleoprotein</keyword>
<feature type="region of interest" description="Disordered" evidence="5">
    <location>
        <begin position="222"/>
        <end position="241"/>
    </location>
</feature>
<dbReference type="Proteomes" id="UP001150538">
    <property type="component" value="Unassembled WGS sequence"/>
</dbReference>
<dbReference type="InterPro" id="IPR022803">
    <property type="entry name" value="Ribosomal_uL5_dom_sf"/>
</dbReference>
<dbReference type="GO" id="GO:0006412">
    <property type="term" value="P:translation"/>
    <property type="evidence" value="ECO:0007669"/>
    <property type="project" value="InterPro"/>
</dbReference>
<feature type="compositionally biased region" description="Basic residues" evidence="5">
    <location>
        <begin position="39"/>
        <end position="50"/>
    </location>
</feature>
<name>A0A9W8DVQ3_9FUNG</name>
<sequence length="241" mass="26653">MVLTYTHPNPEEEKAPVVESSNNDHEHSQEVKGTPPNPKRTHTILRPKKPRVPEPTPNNQPFIKEVTVHMRVSEAVLNKHNLLSAIMAMQCITGKRPEIIKAVNDAAPWKLRRGMAIGTKVTLEGDAMYEFLDKLIEVVLPRLKEWNGLLMNAGDGQGNISLGFEPTALGLFPEIEVAYDMFPLITGFEVHIHTTAVRNPTGRLLLSGFGIPFLHARDPSKITKKDASSSDSSTSPENSLP</sequence>
<evidence type="ECO:0000256" key="3">
    <source>
        <dbReference type="ARBA" id="ARBA00023274"/>
    </source>
</evidence>
<dbReference type="OrthoDB" id="539541at2759"/>
<dbReference type="Pfam" id="PF00673">
    <property type="entry name" value="Ribosomal_L5_C"/>
    <property type="match status" value="1"/>
</dbReference>
<gene>
    <name evidence="8" type="primary">mrpl7</name>
    <name evidence="8" type="ORF">H4219_001463</name>
</gene>
<evidence type="ECO:0000259" key="7">
    <source>
        <dbReference type="Pfam" id="PF00673"/>
    </source>
</evidence>
<protein>
    <recommendedName>
        <fullName evidence="4">Large ribosomal subunit protein uL5m</fullName>
    </recommendedName>
</protein>
<dbReference type="AlphaFoldDB" id="A0A9W8DVQ3"/>
<dbReference type="InterPro" id="IPR031309">
    <property type="entry name" value="Ribosomal_uL5_C"/>
</dbReference>
<dbReference type="SUPFAM" id="SSF55282">
    <property type="entry name" value="RL5-like"/>
    <property type="match status" value="1"/>
</dbReference>
<feature type="domain" description="Large ribosomal subunit protein uL5 C-terminal" evidence="7">
    <location>
        <begin position="117"/>
        <end position="213"/>
    </location>
</feature>
<dbReference type="Pfam" id="PF00281">
    <property type="entry name" value="Ribosomal_L5"/>
    <property type="match status" value="1"/>
</dbReference>
<dbReference type="GO" id="GO:0005840">
    <property type="term" value="C:ribosome"/>
    <property type="evidence" value="ECO:0007669"/>
    <property type="project" value="UniProtKB-KW"/>
</dbReference>
<feature type="compositionally biased region" description="Basic and acidic residues" evidence="5">
    <location>
        <begin position="9"/>
        <end position="30"/>
    </location>
</feature>
<reference evidence="8" key="1">
    <citation type="submission" date="2022-07" db="EMBL/GenBank/DDBJ databases">
        <title>Phylogenomic reconstructions and comparative analyses of Kickxellomycotina fungi.</title>
        <authorList>
            <person name="Reynolds N.K."/>
            <person name="Stajich J.E."/>
            <person name="Barry K."/>
            <person name="Grigoriev I.V."/>
            <person name="Crous P."/>
            <person name="Smith M.E."/>
        </authorList>
    </citation>
    <scope>NUCLEOTIDE SEQUENCE</scope>
    <source>
        <strain evidence="8">NBRC 100468</strain>
    </source>
</reference>
<dbReference type="GO" id="GO:0003735">
    <property type="term" value="F:structural constituent of ribosome"/>
    <property type="evidence" value="ECO:0007669"/>
    <property type="project" value="InterPro"/>
</dbReference>
<keyword evidence="9" id="KW-1185">Reference proteome</keyword>
<organism evidence="8 9">
    <name type="scientific">Mycoemilia scoparia</name>
    <dbReference type="NCBI Taxonomy" id="417184"/>
    <lineage>
        <taxon>Eukaryota</taxon>
        <taxon>Fungi</taxon>
        <taxon>Fungi incertae sedis</taxon>
        <taxon>Zoopagomycota</taxon>
        <taxon>Kickxellomycotina</taxon>
        <taxon>Kickxellomycetes</taxon>
        <taxon>Kickxellales</taxon>
        <taxon>Kickxellaceae</taxon>
        <taxon>Mycoemilia</taxon>
    </lineage>
</organism>
<dbReference type="InterPro" id="IPR002132">
    <property type="entry name" value="Ribosomal_uL5"/>
</dbReference>
<dbReference type="Gene3D" id="3.30.1440.10">
    <property type="match status" value="1"/>
</dbReference>
<dbReference type="EMBL" id="JANBPU010000016">
    <property type="protein sequence ID" value="KAJ1920230.1"/>
    <property type="molecule type" value="Genomic_DNA"/>
</dbReference>
<evidence type="ECO:0000313" key="8">
    <source>
        <dbReference type="EMBL" id="KAJ1920230.1"/>
    </source>
</evidence>
<evidence type="ECO:0000256" key="5">
    <source>
        <dbReference type="SAM" id="MobiDB-lite"/>
    </source>
</evidence>
<evidence type="ECO:0000256" key="2">
    <source>
        <dbReference type="ARBA" id="ARBA00022980"/>
    </source>
</evidence>
<accession>A0A9W8DVQ3</accession>
<evidence type="ECO:0000256" key="4">
    <source>
        <dbReference type="ARBA" id="ARBA00040368"/>
    </source>
</evidence>
<comment type="similarity">
    <text evidence="1">Belongs to the universal ribosomal protein uL5 family.</text>
</comment>
<comment type="caution">
    <text evidence="8">The sequence shown here is derived from an EMBL/GenBank/DDBJ whole genome shotgun (WGS) entry which is preliminary data.</text>
</comment>
<feature type="domain" description="Large ribosomal subunit protein uL5 N-terminal" evidence="6">
    <location>
        <begin position="58"/>
        <end position="112"/>
    </location>
</feature>
<dbReference type="InterPro" id="IPR031310">
    <property type="entry name" value="Ribosomal_uL5_N"/>
</dbReference>
<feature type="region of interest" description="Disordered" evidence="5">
    <location>
        <begin position="1"/>
        <end position="60"/>
    </location>
</feature>
<evidence type="ECO:0000259" key="6">
    <source>
        <dbReference type="Pfam" id="PF00281"/>
    </source>
</evidence>
<keyword evidence="2 8" id="KW-0689">Ribosomal protein</keyword>
<evidence type="ECO:0000313" key="9">
    <source>
        <dbReference type="Proteomes" id="UP001150538"/>
    </source>
</evidence>